<dbReference type="PROSITE" id="PS51755">
    <property type="entry name" value="OMPR_PHOB"/>
    <property type="match status" value="1"/>
</dbReference>
<feature type="domain" description="Response regulatory" evidence="8">
    <location>
        <begin position="3"/>
        <end position="118"/>
    </location>
</feature>
<dbReference type="InterPro" id="IPR001789">
    <property type="entry name" value="Sig_transdc_resp-reg_receiver"/>
</dbReference>
<dbReference type="Pfam" id="PF00072">
    <property type="entry name" value="Response_reg"/>
    <property type="match status" value="1"/>
</dbReference>
<reference evidence="10 11" key="1">
    <citation type="submission" date="2019-03" db="EMBL/GenBank/DDBJ databases">
        <title>Genomic Encyclopedia of Type Strains, Phase IV (KMG-IV): sequencing the most valuable type-strain genomes for metagenomic binning, comparative biology and taxonomic classification.</title>
        <authorList>
            <person name="Goeker M."/>
        </authorList>
    </citation>
    <scope>NUCLEOTIDE SEQUENCE [LARGE SCALE GENOMIC DNA]</scope>
    <source>
        <strain evidence="10 11">DSM 100048</strain>
    </source>
</reference>
<protein>
    <submittedName>
        <fullName evidence="10">Two-component system OmpR family response regulator</fullName>
    </submittedName>
</protein>
<dbReference type="EMBL" id="SMBX01000002">
    <property type="protein sequence ID" value="TCV01823.1"/>
    <property type="molecule type" value="Genomic_DNA"/>
</dbReference>
<dbReference type="CDD" id="cd00383">
    <property type="entry name" value="trans_reg_C"/>
    <property type="match status" value="1"/>
</dbReference>
<proteinExistence type="predicted"/>
<evidence type="ECO:0000256" key="1">
    <source>
        <dbReference type="ARBA" id="ARBA00022553"/>
    </source>
</evidence>
<dbReference type="SMART" id="SM00862">
    <property type="entry name" value="Trans_reg_C"/>
    <property type="match status" value="1"/>
</dbReference>
<dbReference type="PANTHER" id="PTHR48111">
    <property type="entry name" value="REGULATOR OF RPOS"/>
    <property type="match status" value="1"/>
</dbReference>
<evidence type="ECO:0000256" key="6">
    <source>
        <dbReference type="PROSITE-ProRule" id="PRU00169"/>
    </source>
</evidence>
<dbReference type="RefSeq" id="WP_132474648.1">
    <property type="nucleotide sequence ID" value="NZ_JBEBWM010000011.1"/>
</dbReference>
<dbReference type="SMART" id="SM00448">
    <property type="entry name" value="REC"/>
    <property type="match status" value="1"/>
</dbReference>
<dbReference type="GO" id="GO:0000976">
    <property type="term" value="F:transcription cis-regulatory region binding"/>
    <property type="evidence" value="ECO:0007669"/>
    <property type="project" value="TreeGrafter"/>
</dbReference>
<keyword evidence="3" id="KW-0805">Transcription regulation</keyword>
<dbReference type="GO" id="GO:0005829">
    <property type="term" value="C:cytosol"/>
    <property type="evidence" value="ECO:0007669"/>
    <property type="project" value="TreeGrafter"/>
</dbReference>
<dbReference type="PANTHER" id="PTHR48111:SF76">
    <property type="entry name" value="TWO-COMPONENT RESPONSE REGULATOR"/>
    <property type="match status" value="1"/>
</dbReference>
<evidence type="ECO:0000256" key="5">
    <source>
        <dbReference type="ARBA" id="ARBA00023163"/>
    </source>
</evidence>
<evidence type="ECO:0000256" key="4">
    <source>
        <dbReference type="ARBA" id="ARBA00023125"/>
    </source>
</evidence>
<dbReference type="InterPro" id="IPR011006">
    <property type="entry name" value="CheY-like_superfamily"/>
</dbReference>
<sequence>MWRCLIIEDDPVNARYLAEGLRELGHVPVVCENGPEGLTRALEDNYDILILDRLLPNDVDGLSILKTLRGLGKMTPVLVLSALTGLDERVRGLKAGGDDYLTKPFAFPELLARMEALIRRSASGPDVNILQVADLRVDLVARKVERGGRHIPLQPREFQLLAYLMKNTDQIVTRTMMLAAVWNYHFDPQTNVIDVQISRLRQKVDGGFTRSLIHTIRGSGYMLSERLNAQERTDGERV</sequence>
<dbReference type="Gene3D" id="3.40.50.2300">
    <property type="match status" value="1"/>
</dbReference>
<dbReference type="FunFam" id="1.10.10.10:FF:000005">
    <property type="entry name" value="Two-component system response regulator"/>
    <property type="match status" value="1"/>
</dbReference>
<dbReference type="GO" id="GO:0000156">
    <property type="term" value="F:phosphorelay response regulator activity"/>
    <property type="evidence" value="ECO:0007669"/>
    <property type="project" value="TreeGrafter"/>
</dbReference>
<feature type="modified residue" description="4-aspartylphosphate" evidence="6">
    <location>
        <position position="52"/>
    </location>
</feature>
<dbReference type="Gene3D" id="6.10.250.690">
    <property type="match status" value="1"/>
</dbReference>
<dbReference type="InterPro" id="IPR036388">
    <property type="entry name" value="WH-like_DNA-bd_sf"/>
</dbReference>
<evidence type="ECO:0000259" key="9">
    <source>
        <dbReference type="PROSITE" id="PS51755"/>
    </source>
</evidence>
<evidence type="ECO:0000313" key="11">
    <source>
        <dbReference type="Proteomes" id="UP000294692"/>
    </source>
</evidence>
<dbReference type="InterPro" id="IPR001867">
    <property type="entry name" value="OmpR/PhoB-type_DNA-bd"/>
</dbReference>
<accession>A0A4R3VD78</accession>
<dbReference type="Proteomes" id="UP000294692">
    <property type="component" value="Unassembled WGS sequence"/>
</dbReference>
<name>A0A4R3VD78_9BURK</name>
<keyword evidence="4 7" id="KW-0238">DNA-binding</keyword>
<evidence type="ECO:0000256" key="2">
    <source>
        <dbReference type="ARBA" id="ARBA00023012"/>
    </source>
</evidence>
<evidence type="ECO:0000259" key="8">
    <source>
        <dbReference type="PROSITE" id="PS50110"/>
    </source>
</evidence>
<dbReference type="GO" id="GO:0032993">
    <property type="term" value="C:protein-DNA complex"/>
    <property type="evidence" value="ECO:0007669"/>
    <property type="project" value="TreeGrafter"/>
</dbReference>
<dbReference type="AlphaFoldDB" id="A0A4R3VD78"/>
<evidence type="ECO:0000313" key="10">
    <source>
        <dbReference type="EMBL" id="TCV01823.1"/>
    </source>
</evidence>
<evidence type="ECO:0000256" key="7">
    <source>
        <dbReference type="PROSITE-ProRule" id="PRU01091"/>
    </source>
</evidence>
<keyword evidence="2" id="KW-0902">Two-component regulatory system</keyword>
<organism evidence="10 11">
    <name type="scientific">Paracandidimonas soli</name>
    <dbReference type="NCBI Taxonomy" id="1917182"/>
    <lineage>
        <taxon>Bacteria</taxon>
        <taxon>Pseudomonadati</taxon>
        <taxon>Pseudomonadota</taxon>
        <taxon>Betaproteobacteria</taxon>
        <taxon>Burkholderiales</taxon>
        <taxon>Alcaligenaceae</taxon>
        <taxon>Paracandidimonas</taxon>
    </lineage>
</organism>
<evidence type="ECO:0000256" key="3">
    <source>
        <dbReference type="ARBA" id="ARBA00023015"/>
    </source>
</evidence>
<keyword evidence="11" id="KW-1185">Reference proteome</keyword>
<dbReference type="PROSITE" id="PS50110">
    <property type="entry name" value="RESPONSE_REGULATORY"/>
    <property type="match status" value="1"/>
</dbReference>
<dbReference type="Pfam" id="PF00486">
    <property type="entry name" value="Trans_reg_C"/>
    <property type="match status" value="1"/>
</dbReference>
<comment type="caution">
    <text evidence="10">The sequence shown here is derived from an EMBL/GenBank/DDBJ whole genome shotgun (WGS) entry which is preliminary data.</text>
</comment>
<dbReference type="GO" id="GO:0006355">
    <property type="term" value="P:regulation of DNA-templated transcription"/>
    <property type="evidence" value="ECO:0007669"/>
    <property type="project" value="InterPro"/>
</dbReference>
<dbReference type="OrthoDB" id="9802426at2"/>
<dbReference type="Gene3D" id="1.10.10.10">
    <property type="entry name" value="Winged helix-like DNA-binding domain superfamily/Winged helix DNA-binding domain"/>
    <property type="match status" value="1"/>
</dbReference>
<feature type="DNA-binding region" description="OmpR/PhoB-type" evidence="7">
    <location>
        <begin position="127"/>
        <end position="225"/>
    </location>
</feature>
<keyword evidence="5" id="KW-0804">Transcription</keyword>
<keyword evidence="1 6" id="KW-0597">Phosphoprotein</keyword>
<feature type="domain" description="OmpR/PhoB-type" evidence="9">
    <location>
        <begin position="127"/>
        <end position="225"/>
    </location>
</feature>
<dbReference type="SUPFAM" id="SSF52172">
    <property type="entry name" value="CheY-like"/>
    <property type="match status" value="1"/>
</dbReference>
<gene>
    <name evidence="10" type="ORF">EV686_102536</name>
</gene>
<dbReference type="InterPro" id="IPR039420">
    <property type="entry name" value="WalR-like"/>
</dbReference>